<dbReference type="STRING" id="1249481.D641_0112190"/>
<reference evidence="2 3" key="1">
    <citation type="journal article" date="2013" name="Genome Announc.">
        <title>Draft genome sequence of an Actinobacterium, Brachybacterium muris strain UCD-AY4.</title>
        <authorList>
            <person name="Lo J.R."/>
            <person name="Lang J.M."/>
            <person name="Darling A.E."/>
            <person name="Eisen J.A."/>
            <person name="Coil D.A."/>
        </authorList>
    </citation>
    <scope>NUCLEOTIDE SEQUENCE [LARGE SCALE GENOMIC DNA]</scope>
    <source>
        <strain evidence="2 3">UCD-AY4</strain>
    </source>
</reference>
<comment type="caution">
    <text evidence="2">The sequence shown here is derived from an EMBL/GenBank/DDBJ whole genome shotgun (WGS) entry which is preliminary data.</text>
</comment>
<proteinExistence type="predicted"/>
<feature type="compositionally biased region" description="Low complexity" evidence="1">
    <location>
        <begin position="1"/>
        <end position="14"/>
    </location>
</feature>
<dbReference type="RefSeq" id="WP_017823784.1">
    <property type="nucleotide sequence ID" value="NZ_AORC01000015.1"/>
</dbReference>
<accession>A0A022KYR5</accession>
<name>A0A022KYR5_9MICO</name>
<evidence type="ECO:0000256" key="1">
    <source>
        <dbReference type="SAM" id="MobiDB-lite"/>
    </source>
</evidence>
<feature type="region of interest" description="Disordered" evidence="1">
    <location>
        <begin position="1"/>
        <end position="40"/>
    </location>
</feature>
<organism evidence="2 3">
    <name type="scientific">Brachybacterium muris UCD-AY4</name>
    <dbReference type="NCBI Taxonomy" id="1249481"/>
    <lineage>
        <taxon>Bacteria</taxon>
        <taxon>Bacillati</taxon>
        <taxon>Actinomycetota</taxon>
        <taxon>Actinomycetes</taxon>
        <taxon>Micrococcales</taxon>
        <taxon>Dermabacteraceae</taxon>
        <taxon>Brachybacterium</taxon>
    </lineage>
</organism>
<protein>
    <submittedName>
        <fullName evidence="2">Uncharacterized protein</fullName>
    </submittedName>
</protein>
<keyword evidence="3" id="KW-1185">Reference proteome</keyword>
<dbReference type="OrthoDB" id="4794424at2"/>
<evidence type="ECO:0000313" key="3">
    <source>
        <dbReference type="Proteomes" id="UP000019754"/>
    </source>
</evidence>
<dbReference type="HOGENOM" id="CLU_172361_0_0_11"/>
<gene>
    <name evidence="2" type="ORF">D641_0112190</name>
</gene>
<dbReference type="AlphaFoldDB" id="A0A022KYR5"/>
<dbReference type="Proteomes" id="UP000019754">
    <property type="component" value="Unassembled WGS sequence"/>
</dbReference>
<dbReference type="EMBL" id="AORC01000015">
    <property type="protein sequence ID" value="EYT48392.1"/>
    <property type="molecule type" value="Genomic_DNA"/>
</dbReference>
<sequence>MTAAADSPAPTSDPADPRTDQQEPAGGANPTAPVATDSGVRVVTGRLETEELAAIAVVVSAMSVTSRLEAEERLLTEGHSAGAGVWNDPVHCHPRTYESRNHCSEAAWQFSHR</sequence>
<evidence type="ECO:0000313" key="2">
    <source>
        <dbReference type="EMBL" id="EYT48392.1"/>
    </source>
</evidence>